<dbReference type="GO" id="GO:0045547">
    <property type="term" value="F:ditrans,polycis-polyprenyl diphosphate synthase [(2E,6E)-farnesyl diphosphate specific] activity"/>
    <property type="evidence" value="ECO:0007669"/>
    <property type="project" value="TreeGrafter"/>
</dbReference>
<comment type="function">
    <text evidence="3">Catalyzes the sequential condensation of isopentenyl diphosphate (IPP) with geranylgeranyl diphosphate (GGPP) to yield (2Z,6Z,10Z,14Z,18Z,22Z,26Z,30E,34E,38E)-undecaprenyl diphosphate (tritrans,heptacis-UPP). It is probably the precursor of glycosyl carrier lipids.</text>
</comment>
<feature type="active site" description="Proton acceptor" evidence="3">
    <location>
        <position position="88"/>
    </location>
</feature>
<protein>
    <recommendedName>
        <fullName evidence="3">Tritrans,polycis-undecaprenyl-diphosphate synthase (geranylgeranyl-diphosphate specific)</fullName>
        <ecNumber evidence="3">2.5.1.89</ecNumber>
    </recommendedName>
    <alternativeName>
        <fullName evidence="3">Undecaprenyl diphosphate synthase</fullName>
        <shortName evidence="3">UDS</shortName>
    </alternativeName>
    <alternativeName>
        <fullName evidence="3">Undecaprenyl pyrophosphate synthase</fullName>
        <shortName evidence="3">UPP synthase</shortName>
    </alternativeName>
</protein>
<dbReference type="InterPro" id="IPR018520">
    <property type="entry name" value="UPP_synth-like_CS"/>
</dbReference>
<dbReference type="EMBL" id="JACATI010000005">
    <property type="protein sequence ID" value="NWJ20387.1"/>
    <property type="molecule type" value="Genomic_DNA"/>
</dbReference>
<dbReference type="PANTHER" id="PTHR10291">
    <property type="entry name" value="DEHYDRODOLICHYL DIPHOSPHATE SYNTHASE FAMILY MEMBER"/>
    <property type="match status" value="1"/>
</dbReference>
<comment type="similarity">
    <text evidence="3">Belongs to the UPP synthase family.</text>
</comment>
<proteinExistence type="inferred from homology"/>
<comment type="caution">
    <text evidence="3">Lacks conserved residue(s) required for the propagation of feature annotation.</text>
</comment>
<comment type="catalytic activity">
    <reaction evidence="3">
        <text>geranylgeranyl diphosphate + 7 isopentenyl diphosphate = tri-trans,hepta-cis-undecaprenyl diphosphate + 7 diphosphate</text>
        <dbReference type="Rhea" id="RHEA:27622"/>
        <dbReference type="ChEBI" id="CHEBI:33019"/>
        <dbReference type="ChEBI" id="CHEBI:57533"/>
        <dbReference type="ChEBI" id="CHEBI:60388"/>
        <dbReference type="ChEBI" id="CHEBI:128769"/>
        <dbReference type="EC" id="2.5.1.89"/>
    </reaction>
</comment>
<feature type="binding site" evidence="3">
    <location>
        <position position="91"/>
    </location>
    <ligand>
        <name>substrate</name>
    </ligand>
</feature>
<accession>A0A7K4MA19</accession>
<feature type="binding site" evidence="3">
    <location>
        <begin position="41"/>
        <end position="44"/>
    </location>
    <ligand>
        <name>substrate</name>
    </ligand>
</feature>
<evidence type="ECO:0000256" key="2">
    <source>
        <dbReference type="ARBA" id="ARBA00022842"/>
    </source>
</evidence>
<organism evidence="4 5">
    <name type="scientific">Marine Group I thaumarchaeote</name>
    <dbReference type="NCBI Taxonomy" id="2511932"/>
    <lineage>
        <taxon>Archaea</taxon>
        <taxon>Nitrososphaerota</taxon>
        <taxon>Marine Group I</taxon>
    </lineage>
</organism>
<evidence type="ECO:0000313" key="5">
    <source>
        <dbReference type="Proteomes" id="UP000587702"/>
    </source>
</evidence>
<dbReference type="InterPro" id="IPR001441">
    <property type="entry name" value="UPP_synth-like"/>
</dbReference>
<evidence type="ECO:0000256" key="3">
    <source>
        <dbReference type="HAMAP-Rule" id="MF_01139"/>
    </source>
</evidence>
<feature type="binding site" evidence="3">
    <location>
        <position position="57"/>
    </location>
    <ligand>
        <name>substrate</name>
    </ligand>
</feature>
<keyword evidence="1 3" id="KW-0808">Transferase</keyword>
<feature type="binding site" evidence="3">
    <location>
        <position position="40"/>
    </location>
    <ligand>
        <name>Mg(2+)</name>
        <dbReference type="ChEBI" id="CHEBI:18420"/>
    </ligand>
</feature>
<feature type="binding site" evidence="3">
    <location>
        <position position="231"/>
    </location>
    <ligand>
        <name>Mg(2+)</name>
        <dbReference type="ChEBI" id="CHEBI:18420"/>
    </ligand>
</feature>
<comment type="subunit">
    <text evidence="3">Homodimer.</text>
</comment>
<dbReference type="HAMAP" id="MF_01139">
    <property type="entry name" value="ISPT"/>
    <property type="match status" value="1"/>
</dbReference>
<dbReference type="Pfam" id="PF01255">
    <property type="entry name" value="Prenyltransf"/>
    <property type="match status" value="1"/>
</dbReference>
<feature type="binding site" evidence="3">
    <location>
        <position position="212"/>
    </location>
    <ligand>
        <name>substrate</name>
    </ligand>
</feature>
<keyword evidence="3" id="KW-0479">Metal-binding</keyword>
<dbReference type="PROSITE" id="PS01066">
    <property type="entry name" value="UPP_SYNTHASE"/>
    <property type="match status" value="1"/>
</dbReference>
<dbReference type="AlphaFoldDB" id="A0A7K4MA19"/>
<feature type="binding site" evidence="3">
    <location>
        <begin position="85"/>
        <end position="87"/>
    </location>
    <ligand>
        <name>substrate</name>
    </ligand>
</feature>
<gene>
    <name evidence="3 4" type="primary">uppS</name>
    <name evidence="4" type="ORF">HX860_04870</name>
</gene>
<evidence type="ECO:0000256" key="1">
    <source>
        <dbReference type="ARBA" id="ARBA00022679"/>
    </source>
</evidence>
<feature type="binding site" evidence="3">
    <location>
        <position position="54"/>
    </location>
    <ligand>
        <name>substrate</name>
    </ligand>
</feature>
<dbReference type="CDD" id="cd00475">
    <property type="entry name" value="Cis_IPPS"/>
    <property type="match status" value="1"/>
</dbReference>
<dbReference type="Proteomes" id="UP000587702">
    <property type="component" value="Unassembled WGS sequence"/>
</dbReference>
<dbReference type="Gene3D" id="3.40.1180.10">
    <property type="entry name" value="Decaprenyl diphosphate synthase-like"/>
    <property type="match status" value="1"/>
</dbReference>
<feature type="binding site" evidence="3">
    <location>
        <begin position="218"/>
        <end position="220"/>
    </location>
    <ligand>
        <name>substrate</name>
    </ligand>
</feature>
<dbReference type="GO" id="GO:0000287">
    <property type="term" value="F:magnesium ion binding"/>
    <property type="evidence" value="ECO:0007669"/>
    <property type="project" value="UniProtKB-UniRule"/>
</dbReference>
<comment type="caution">
    <text evidence="4">The sequence shown here is derived from an EMBL/GenBank/DDBJ whole genome shotgun (WGS) entry which is preliminary data.</text>
</comment>
<sequence>MSKIIEIICQLTGIYKIYGKRLEHEIRNGDIPYHVALILDGNRRWAKMHLAIPKTGHWKGADAVENLLDWCEELDIRIVTLYALSAENLNRKDEELEQIYELIRMRLEKLYNDPRIHRCKMRVKGIGRIELLPDSIKDVLKRLDDVTKNYDNHFLNIALAYGGQYELVDAVKKIGKKIKDGSLKIEDINKKEIESNLYTSHLPQSSPDMILRTSGEKRLSGFLMWQSAYSELIFMDIFWPEFRKIDLMRAIRTFQERKRRLGK</sequence>
<name>A0A7K4MA19_9ARCH</name>
<evidence type="ECO:0000313" key="4">
    <source>
        <dbReference type="EMBL" id="NWJ20387.1"/>
    </source>
</evidence>
<dbReference type="SUPFAM" id="SSF64005">
    <property type="entry name" value="Undecaprenyl diphosphate synthase"/>
    <property type="match status" value="1"/>
</dbReference>
<dbReference type="NCBIfam" id="TIGR00055">
    <property type="entry name" value="uppS"/>
    <property type="match status" value="1"/>
</dbReference>
<feature type="binding site" evidence="3">
    <location>
        <position position="45"/>
    </location>
    <ligand>
        <name>substrate</name>
    </ligand>
</feature>
<dbReference type="InterPro" id="IPR036424">
    <property type="entry name" value="UPP_synth-like_sf"/>
</dbReference>
<feature type="active site" evidence="3">
    <location>
        <position position="40"/>
    </location>
</feature>
<dbReference type="EC" id="2.5.1.89" evidence="3"/>
<dbReference type="GO" id="GO:0016094">
    <property type="term" value="P:polyprenol biosynthetic process"/>
    <property type="evidence" value="ECO:0007669"/>
    <property type="project" value="TreeGrafter"/>
</dbReference>
<dbReference type="PANTHER" id="PTHR10291:SF43">
    <property type="entry name" value="DEHYDRODOLICHYL DIPHOSPHATE SYNTHASE COMPLEX SUBUNIT DHDDS"/>
    <property type="match status" value="1"/>
</dbReference>
<comment type="cofactor">
    <cofactor evidence="3">
        <name>Mg(2+)</name>
        <dbReference type="ChEBI" id="CHEBI:18420"/>
    </cofactor>
    <text evidence="3">Binds 2 magnesium ions per subunit.</text>
</comment>
<reference evidence="4 5" key="1">
    <citation type="journal article" date="2019" name="Environ. Microbiol.">
        <title>Genomics insights into ecotype formation of ammonia-oxidizing archaea in the deep ocean.</title>
        <authorList>
            <person name="Wang Y."/>
            <person name="Huang J.M."/>
            <person name="Cui G.J."/>
            <person name="Nunoura T."/>
            <person name="Takaki Y."/>
            <person name="Li W.L."/>
            <person name="Li J."/>
            <person name="Gao Z.M."/>
            <person name="Takai K."/>
            <person name="Zhang A.Q."/>
            <person name="Stepanauskas R."/>
        </authorList>
    </citation>
    <scope>NUCLEOTIDE SEQUENCE [LARGE SCALE GENOMIC DNA]</scope>
    <source>
        <strain evidence="4 5">L14</strain>
    </source>
</reference>
<dbReference type="FunFam" id="3.40.1180.10:FF:000005">
    <property type="entry name" value="Alkyl transferase"/>
    <property type="match status" value="1"/>
</dbReference>
<keyword evidence="2 3" id="KW-0460">Magnesium</keyword>